<evidence type="ECO:0000256" key="2">
    <source>
        <dbReference type="ARBA" id="ARBA00023180"/>
    </source>
</evidence>
<sequence>MRSIQEDECRDVFNDQETSKGQGKRSVHRCSRQEKVEEDEVDEDHHRCYPQGKIQKFRKSAKITLLGHSAGAASAMHHFLSGRSTRLFSRMILMSGTALAPWALSKQPRDFAMDLGRRLSCQTETSVSLLRCLRERDANEILVAFGRQKMASSDLPANGAMYGPVVDKFLPPAQQMVPEDPHESLMKATVPRIPVIIGGTGDEGVIALYYYNGIPQGTFAEIKAFFVNSAIPQMLRQYGFVDQLPAAADRGSSNVLVLRELLEYLYVQRVAQGDKAGLLRMLVKVRGRATAHA</sequence>
<dbReference type="InterPro" id="IPR029058">
    <property type="entry name" value="AB_hydrolase_fold"/>
</dbReference>
<comment type="similarity">
    <text evidence="1">Belongs to the type-B carboxylesterase/lipase family.</text>
</comment>
<dbReference type="Gene3D" id="3.40.50.1820">
    <property type="entry name" value="alpha/beta hydrolase"/>
    <property type="match status" value="1"/>
</dbReference>
<keyword evidence="2" id="KW-0325">Glycoprotein</keyword>
<name>A0A7R8WS30_9CRUS</name>
<dbReference type="AlphaFoldDB" id="A0A7R8WS30"/>
<dbReference type="SUPFAM" id="SSF53474">
    <property type="entry name" value="alpha/beta-Hydrolases"/>
    <property type="match status" value="1"/>
</dbReference>
<proteinExistence type="inferred from homology"/>
<reference evidence="4" key="1">
    <citation type="submission" date="2020-11" db="EMBL/GenBank/DDBJ databases">
        <authorList>
            <person name="Tran Van P."/>
        </authorList>
    </citation>
    <scope>NUCLEOTIDE SEQUENCE</scope>
</reference>
<accession>A0A7R8WS30</accession>
<evidence type="ECO:0000313" key="4">
    <source>
        <dbReference type="EMBL" id="CAD7234213.1"/>
    </source>
</evidence>
<feature type="region of interest" description="Disordered" evidence="3">
    <location>
        <begin position="1"/>
        <end position="44"/>
    </location>
</feature>
<feature type="compositionally biased region" description="Basic and acidic residues" evidence="3">
    <location>
        <begin position="1"/>
        <end position="13"/>
    </location>
</feature>
<gene>
    <name evidence="4" type="ORF">CTOB1V02_LOCUS12030</name>
</gene>
<dbReference type="OrthoDB" id="19501at2759"/>
<protein>
    <submittedName>
        <fullName evidence="4">Uncharacterized protein</fullName>
    </submittedName>
</protein>
<dbReference type="PANTHER" id="PTHR43903">
    <property type="entry name" value="NEUROLIGIN"/>
    <property type="match status" value="1"/>
</dbReference>
<organism evidence="4">
    <name type="scientific">Cyprideis torosa</name>
    <dbReference type="NCBI Taxonomy" id="163714"/>
    <lineage>
        <taxon>Eukaryota</taxon>
        <taxon>Metazoa</taxon>
        <taxon>Ecdysozoa</taxon>
        <taxon>Arthropoda</taxon>
        <taxon>Crustacea</taxon>
        <taxon>Oligostraca</taxon>
        <taxon>Ostracoda</taxon>
        <taxon>Podocopa</taxon>
        <taxon>Podocopida</taxon>
        <taxon>Cytherocopina</taxon>
        <taxon>Cytheroidea</taxon>
        <taxon>Cytherideidae</taxon>
        <taxon>Cyprideis</taxon>
    </lineage>
</organism>
<evidence type="ECO:0000256" key="1">
    <source>
        <dbReference type="ARBA" id="ARBA00005964"/>
    </source>
</evidence>
<dbReference type="InterPro" id="IPR051093">
    <property type="entry name" value="Neuroligin/BSAL"/>
</dbReference>
<dbReference type="Pfam" id="PF00135">
    <property type="entry name" value="COesterase"/>
    <property type="match status" value="1"/>
</dbReference>
<evidence type="ECO:0000256" key="3">
    <source>
        <dbReference type="SAM" id="MobiDB-lite"/>
    </source>
</evidence>
<dbReference type="EMBL" id="OB668059">
    <property type="protein sequence ID" value="CAD7234213.1"/>
    <property type="molecule type" value="Genomic_DNA"/>
</dbReference>
<dbReference type="InterPro" id="IPR002018">
    <property type="entry name" value="CarbesteraseB"/>
</dbReference>
<feature type="non-terminal residue" evidence="4">
    <location>
        <position position="293"/>
    </location>
</feature>